<dbReference type="Gene3D" id="3.40.50.720">
    <property type="entry name" value="NAD(P)-binding Rossmann-like Domain"/>
    <property type="match status" value="1"/>
</dbReference>
<organism evidence="4 5">
    <name type="scientific">Aureimonas altamirensis DSM 21988</name>
    <dbReference type="NCBI Taxonomy" id="1121026"/>
    <lineage>
        <taxon>Bacteria</taxon>
        <taxon>Pseudomonadati</taxon>
        <taxon>Pseudomonadota</taxon>
        <taxon>Alphaproteobacteria</taxon>
        <taxon>Hyphomicrobiales</taxon>
        <taxon>Aurantimonadaceae</taxon>
        <taxon>Aureimonas</taxon>
    </lineage>
</organism>
<proteinExistence type="predicted"/>
<keyword evidence="1" id="KW-0560">Oxidoreductase</keyword>
<dbReference type="PIRSF" id="PIRSF000105">
    <property type="entry name" value="HCDH"/>
    <property type="match status" value="1"/>
</dbReference>
<dbReference type="InterPro" id="IPR006176">
    <property type="entry name" value="3-OHacyl-CoA_DH_NAD-bd"/>
</dbReference>
<dbReference type="SUPFAM" id="SSF48179">
    <property type="entry name" value="6-phosphogluconate dehydrogenase C-terminal domain-like"/>
    <property type="match status" value="1"/>
</dbReference>
<dbReference type="InterPro" id="IPR022694">
    <property type="entry name" value="3-OHacyl-CoA_DH"/>
</dbReference>
<dbReference type="InterPro" id="IPR036291">
    <property type="entry name" value="NAD(P)-bd_dom_sf"/>
</dbReference>
<reference evidence="4 5" key="1">
    <citation type="submission" date="2016-11" db="EMBL/GenBank/DDBJ databases">
        <authorList>
            <person name="Varghese N."/>
            <person name="Submissions S."/>
        </authorList>
    </citation>
    <scope>NUCLEOTIDE SEQUENCE [LARGE SCALE GENOMIC DNA]</scope>
    <source>
        <strain evidence="4 5">DSM 21988</strain>
    </source>
</reference>
<dbReference type="InterPro" id="IPR013328">
    <property type="entry name" value="6PGD_dom2"/>
</dbReference>
<evidence type="ECO:0000256" key="1">
    <source>
        <dbReference type="ARBA" id="ARBA00023002"/>
    </source>
</evidence>
<name>A0ABY1IPJ2_9HYPH</name>
<dbReference type="Pfam" id="PF00725">
    <property type="entry name" value="3HCDH"/>
    <property type="match status" value="1"/>
</dbReference>
<dbReference type="SUPFAM" id="SSF51735">
    <property type="entry name" value="NAD(P)-binding Rossmann-fold domains"/>
    <property type="match status" value="1"/>
</dbReference>
<dbReference type="InterPro" id="IPR008927">
    <property type="entry name" value="6-PGluconate_DH-like_C_sf"/>
</dbReference>
<dbReference type="Pfam" id="PF02737">
    <property type="entry name" value="3HCDH_N"/>
    <property type="match status" value="1"/>
</dbReference>
<keyword evidence="5" id="KW-1185">Reference proteome</keyword>
<evidence type="ECO:0000313" key="4">
    <source>
        <dbReference type="EMBL" id="SHJ78147.1"/>
    </source>
</evidence>
<evidence type="ECO:0000313" key="5">
    <source>
        <dbReference type="Proteomes" id="UP000184290"/>
    </source>
</evidence>
<accession>A0ABY1IPJ2</accession>
<dbReference type="Gene3D" id="1.10.1040.10">
    <property type="entry name" value="N-(1-d-carboxylethyl)-l-norvaline Dehydrogenase, domain 2"/>
    <property type="match status" value="1"/>
</dbReference>
<dbReference type="EMBL" id="FQZC01000004">
    <property type="protein sequence ID" value="SHJ78147.1"/>
    <property type="molecule type" value="Genomic_DNA"/>
</dbReference>
<dbReference type="InterPro" id="IPR006108">
    <property type="entry name" value="3HC_DH_C"/>
</dbReference>
<sequence>MTQAHRMVVIGGGTMGADVAIVFARGGWPVTVVEPGAARRASLPAYWQAELAQTGHAADAAAIGCVEGLDDVDWPAVAMVVDCAPEQLDIKRALFAALVDRAPDAAILSSNSSSFPISSIGAGLATRHRMANLHFFMPAHRVPLVEVVSSAETAPETAETLMRTMRDLGRMPVQVRRDLPGFLANRMQHALAREAFALIDEGIATPEDVDAAVRFGFGFRYVAAGPALQRDHAGLDVHCAAAATMYPSLSAAHQPAHALADRVAEGRLGMKAGAGFYEWPDGEAASERARYHAALSEALGIIKADLPPIRRREGTA</sequence>
<dbReference type="PANTHER" id="PTHR48075:SF5">
    <property type="entry name" value="3-HYDROXYBUTYRYL-COA DEHYDROGENASE"/>
    <property type="match status" value="1"/>
</dbReference>
<dbReference type="PANTHER" id="PTHR48075">
    <property type="entry name" value="3-HYDROXYACYL-COA DEHYDROGENASE FAMILY PROTEIN"/>
    <property type="match status" value="1"/>
</dbReference>
<evidence type="ECO:0000259" key="2">
    <source>
        <dbReference type="Pfam" id="PF00725"/>
    </source>
</evidence>
<feature type="domain" description="3-hydroxyacyl-CoA dehydrogenase C-terminal" evidence="2">
    <location>
        <begin position="181"/>
        <end position="279"/>
    </location>
</feature>
<dbReference type="Proteomes" id="UP000184290">
    <property type="component" value="Unassembled WGS sequence"/>
</dbReference>
<protein>
    <submittedName>
        <fullName evidence="4">3-hydroxyacyl-CoA dehydrogenase</fullName>
    </submittedName>
</protein>
<gene>
    <name evidence="4" type="ORF">SAMN02745911_3311</name>
</gene>
<comment type="caution">
    <text evidence="4">The sequence shown here is derived from an EMBL/GenBank/DDBJ whole genome shotgun (WGS) entry which is preliminary data.</text>
</comment>
<dbReference type="RefSeq" id="WP_060609176.1">
    <property type="nucleotide sequence ID" value="NZ_FQZC01000004.1"/>
</dbReference>
<evidence type="ECO:0000259" key="3">
    <source>
        <dbReference type="Pfam" id="PF02737"/>
    </source>
</evidence>
<feature type="domain" description="3-hydroxyacyl-CoA dehydrogenase NAD binding" evidence="3">
    <location>
        <begin position="8"/>
        <end position="177"/>
    </location>
</feature>